<evidence type="ECO:0000259" key="3">
    <source>
        <dbReference type="Pfam" id="PF06580"/>
    </source>
</evidence>
<feature type="transmembrane region" description="Helical" evidence="2">
    <location>
        <begin position="174"/>
        <end position="194"/>
    </location>
</feature>
<keyword evidence="4" id="KW-0808">Transferase</keyword>
<comment type="caution">
    <text evidence="4">The sequence shown here is derived from an EMBL/GenBank/DDBJ whole genome shotgun (WGS) entry which is preliminary data.</text>
</comment>
<evidence type="ECO:0000313" key="4">
    <source>
        <dbReference type="EMBL" id="RAI77856.1"/>
    </source>
</evidence>
<dbReference type="Proteomes" id="UP000249016">
    <property type="component" value="Unassembled WGS sequence"/>
</dbReference>
<evidence type="ECO:0000313" key="5">
    <source>
        <dbReference type="Proteomes" id="UP000249016"/>
    </source>
</evidence>
<feature type="transmembrane region" description="Helical" evidence="2">
    <location>
        <begin position="12"/>
        <end position="28"/>
    </location>
</feature>
<proteinExistence type="predicted"/>
<dbReference type="PANTHER" id="PTHR34220">
    <property type="entry name" value="SENSOR HISTIDINE KINASE YPDA"/>
    <property type="match status" value="1"/>
</dbReference>
<dbReference type="Gene3D" id="3.30.565.10">
    <property type="entry name" value="Histidine kinase-like ATPase, C-terminal domain"/>
    <property type="match status" value="1"/>
</dbReference>
<name>A0A327NV11_9BACT</name>
<feature type="transmembrane region" description="Helical" evidence="2">
    <location>
        <begin position="48"/>
        <end position="69"/>
    </location>
</feature>
<dbReference type="GO" id="GO:0000155">
    <property type="term" value="F:phosphorelay sensor kinase activity"/>
    <property type="evidence" value="ECO:0007669"/>
    <property type="project" value="InterPro"/>
</dbReference>
<dbReference type="InterPro" id="IPR036890">
    <property type="entry name" value="HATPase_C_sf"/>
</dbReference>
<sequence length="394" mass="45481">MVTWVKIYSKQLLVGIALAVLPLVYFVYQGVSWRPLNPHEHIIQNGLAYLLLLLFSYYNHMAFVPRWFLTKQYTRYTLVAVFCVLIVAFLPYRIEQWAYFKPPQENTPLAWGRQIFMEEMMLEPHSGPSGEERPNNLKPNNKQEFSPLPNCPRPGRPPGDQHGPPFTLLLPVKLALFFLIGSVCTLLSISVLTANRLRQVETDQLKAELQQLKAQIHPHFLFNTLNSIYSLAIRNDERTADTIVKLAEFMRYIISDAHRDKVPLLTEVNYIANYIDLQKARLRDAVQIEYQLEGDGSRLQIAPLLLFSFIENAFKYGVSPEEDSLIVIQLTIQDNQLRLFVANNKVEINQLEKSTTVGLQNARERLRLLYPDAHKLAIEDMPLYYHITLTLTLS</sequence>
<evidence type="ECO:0000256" key="2">
    <source>
        <dbReference type="SAM" id="Phobius"/>
    </source>
</evidence>
<dbReference type="AlphaFoldDB" id="A0A327NV11"/>
<protein>
    <submittedName>
        <fullName evidence="4">Sensor histidine kinase</fullName>
    </submittedName>
</protein>
<feature type="transmembrane region" description="Helical" evidence="2">
    <location>
        <begin position="76"/>
        <end position="94"/>
    </location>
</feature>
<feature type="domain" description="Signal transduction histidine kinase internal region" evidence="3">
    <location>
        <begin position="207"/>
        <end position="285"/>
    </location>
</feature>
<dbReference type="SUPFAM" id="SSF55874">
    <property type="entry name" value="ATPase domain of HSP90 chaperone/DNA topoisomerase II/histidine kinase"/>
    <property type="match status" value="1"/>
</dbReference>
<evidence type="ECO:0000256" key="1">
    <source>
        <dbReference type="SAM" id="MobiDB-lite"/>
    </source>
</evidence>
<dbReference type="EMBL" id="QLII01000001">
    <property type="protein sequence ID" value="RAI77856.1"/>
    <property type="molecule type" value="Genomic_DNA"/>
</dbReference>
<organism evidence="4 5">
    <name type="scientific">Spirosoma telluris</name>
    <dbReference type="NCBI Taxonomy" id="2183553"/>
    <lineage>
        <taxon>Bacteria</taxon>
        <taxon>Pseudomonadati</taxon>
        <taxon>Bacteroidota</taxon>
        <taxon>Cytophagia</taxon>
        <taxon>Cytophagales</taxon>
        <taxon>Cytophagaceae</taxon>
        <taxon>Spirosoma</taxon>
    </lineage>
</organism>
<dbReference type="InterPro" id="IPR010559">
    <property type="entry name" value="Sig_transdc_His_kin_internal"/>
</dbReference>
<dbReference type="Pfam" id="PF06580">
    <property type="entry name" value="His_kinase"/>
    <property type="match status" value="1"/>
</dbReference>
<dbReference type="OrthoDB" id="9792992at2"/>
<dbReference type="PANTHER" id="PTHR34220:SF7">
    <property type="entry name" value="SENSOR HISTIDINE KINASE YPDA"/>
    <property type="match status" value="1"/>
</dbReference>
<reference evidence="4 5" key="1">
    <citation type="submission" date="2018-06" db="EMBL/GenBank/DDBJ databases">
        <title>Spirosoma sp. HMF3257 Genome sequencing and assembly.</title>
        <authorList>
            <person name="Kang H."/>
            <person name="Cha I."/>
            <person name="Kim H."/>
            <person name="Kang J."/>
            <person name="Joh K."/>
        </authorList>
    </citation>
    <scope>NUCLEOTIDE SEQUENCE [LARGE SCALE GENOMIC DNA]</scope>
    <source>
        <strain evidence="4 5">HMF3257</strain>
    </source>
</reference>
<gene>
    <name evidence="4" type="ORF">HMF3257_33745</name>
</gene>
<accession>A0A327NV11</accession>
<dbReference type="InterPro" id="IPR050640">
    <property type="entry name" value="Bact_2-comp_sensor_kinase"/>
</dbReference>
<dbReference type="RefSeq" id="WP_111348945.1">
    <property type="nucleotide sequence ID" value="NZ_QLII01000001.1"/>
</dbReference>
<keyword evidence="4" id="KW-0418">Kinase</keyword>
<keyword evidence="2" id="KW-0472">Membrane</keyword>
<keyword evidence="2" id="KW-0812">Transmembrane</keyword>
<feature type="region of interest" description="Disordered" evidence="1">
    <location>
        <begin position="125"/>
        <end position="162"/>
    </location>
</feature>
<keyword evidence="5" id="KW-1185">Reference proteome</keyword>
<keyword evidence="2" id="KW-1133">Transmembrane helix</keyword>
<dbReference type="GO" id="GO:0016020">
    <property type="term" value="C:membrane"/>
    <property type="evidence" value="ECO:0007669"/>
    <property type="project" value="InterPro"/>
</dbReference>